<evidence type="ECO:0000256" key="3">
    <source>
        <dbReference type="ARBA" id="ARBA00005684"/>
    </source>
</evidence>
<evidence type="ECO:0000256" key="6">
    <source>
        <dbReference type="ARBA" id="ARBA00022676"/>
    </source>
</evidence>
<keyword evidence="13" id="KW-1185">Reference proteome</keyword>
<feature type="domain" description="CBM20" evidence="11">
    <location>
        <begin position="241"/>
        <end position="350"/>
    </location>
</feature>
<evidence type="ECO:0000313" key="12">
    <source>
        <dbReference type="EMBL" id="KAK8866984.1"/>
    </source>
</evidence>
<comment type="subcellular location">
    <subcellularLocation>
        <location evidence="2">Cytoplasm</location>
    </subcellularLocation>
</comment>
<sequence>MTVNFHLKIDRLGAFQVYIYGSAPELGGGDVTKAIPLSPSSGPYFYAANVEMAPPSKGEFSWYSYYIKPSMGSIIKEQVQARFIPLFEGNIDLYDTFDINNSVSDLVVHFRVRCFTHFGQHLYICGNIPELGNWELPKAQQMYFENHYDFWDCVIRLPLTNKAIKIEYKYVRAYDKNRAEWEPEENHYVEITNIQNPGIVEVSDTFRWYDSQLDIFKRAPFIKAFNRRLSHVRAPTLDLSRNEPGMVLVKFQMSCANVKPGQKVRVVGSCPELGGWDHRKGIVMADGDFPMWNAVKLIDHNSFPFAYKYVIVDGTNVYWESTENHYTSGISHQGADVDFPSSLQINDWLCLPNRELFKGLGVYTPLFSYRTKNSCGIGQYPDIKNMVDVCNKCGASLIQLLPINDTSDDGSWADSYPYRQTSCFALHPIYIDLLQVLPKTPEDIENEVKQKREELEKLPTVDYPEVWKFKMDILNRLFKHATFDDKFDEFVERNGKWLKPYALYCYFRSLYNTSDFHTWPEHSTITQEEVGQLSIKHYEDIKFTYWLQYICDVQFKSSRDYALNNGVVLKGDLPIGVFLNSVECWAFPKNFRMEYCAGAPPDPFSSDGQNWGFPTYDWDYMEQDNFSWWRLRLHRMAELYQVLRVDHVLGFFRIWEIPRDTCVRGMLGHYFPANPLSVDELRSWGLPDIDRYVKPYVRFHILQEKFGGEAQQVADKYFNKRNVDSNDDFYDFKPEYDDEVKVEASLKELPEEKRNHYRACLFQLLANVLLVEDPEKKGFYQVRTEVKIDHVEETKNGPIEFKSTSWLELNDYQRSQFEKLYIEFAYYRQTANWVEKAKPKLDMLKNLTDMLICAEDLGQLTEGILNCLKQHGFLSLRVQRMSKDPKDDFDHIDSFQYLSVCCPSTHDSSSLRGWWEENRPMTENYWRSVLWRHDQCPEHLTPEISEMILKKHLWSNSMWAIFLLQDLTGIVPHLAKLQTPEEERINIPADPHHKWRYRFPYTLEELEDDDEFNGNLYELAKDSHRI</sequence>
<keyword evidence="6" id="KW-0328">Glycosyltransferase</keyword>
<dbReference type="EMBL" id="JAPFFF010000015">
    <property type="protein sequence ID" value="KAK8866984.1"/>
    <property type="molecule type" value="Genomic_DNA"/>
</dbReference>
<dbReference type="Gene3D" id="3.20.20.80">
    <property type="entry name" value="Glycosidases"/>
    <property type="match status" value="2"/>
</dbReference>
<feature type="domain" description="CBM20" evidence="11">
    <location>
        <begin position="1"/>
        <end position="101"/>
    </location>
</feature>
<evidence type="ECO:0000256" key="10">
    <source>
        <dbReference type="ARBA" id="ARBA00031501"/>
    </source>
</evidence>
<organism evidence="12 13">
    <name type="scientific">Tritrichomonas musculus</name>
    <dbReference type="NCBI Taxonomy" id="1915356"/>
    <lineage>
        <taxon>Eukaryota</taxon>
        <taxon>Metamonada</taxon>
        <taxon>Parabasalia</taxon>
        <taxon>Tritrichomonadida</taxon>
        <taxon>Tritrichomonadidae</taxon>
        <taxon>Tritrichomonas</taxon>
    </lineage>
</organism>
<comment type="caution">
    <text evidence="12">The sequence shown here is derived from an EMBL/GenBank/DDBJ whole genome shotgun (WGS) entry which is preliminary data.</text>
</comment>
<evidence type="ECO:0000256" key="7">
    <source>
        <dbReference type="ARBA" id="ARBA00022679"/>
    </source>
</evidence>
<evidence type="ECO:0000256" key="9">
    <source>
        <dbReference type="ARBA" id="ARBA00031423"/>
    </source>
</evidence>
<keyword evidence="5" id="KW-0963">Cytoplasm</keyword>
<accession>A0ABR2IPU5</accession>
<dbReference type="PANTHER" id="PTHR32518">
    <property type="match status" value="1"/>
</dbReference>
<evidence type="ECO:0000259" key="11">
    <source>
        <dbReference type="PROSITE" id="PS51166"/>
    </source>
</evidence>
<evidence type="ECO:0000256" key="5">
    <source>
        <dbReference type="ARBA" id="ARBA00022490"/>
    </source>
</evidence>
<dbReference type="Pfam" id="PF00686">
    <property type="entry name" value="CBM_20"/>
    <property type="match status" value="3"/>
</dbReference>
<comment type="similarity">
    <text evidence="3">Belongs to the disproportionating enzyme family.</text>
</comment>
<feature type="domain" description="CBM20" evidence="11">
    <location>
        <begin position="100"/>
        <end position="210"/>
    </location>
</feature>
<dbReference type="SUPFAM" id="SSF49452">
    <property type="entry name" value="Starch-binding domain-like"/>
    <property type="match status" value="3"/>
</dbReference>
<dbReference type="InterPro" id="IPR017853">
    <property type="entry name" value="GH"/>
</dbReference>
<dbReference type="SMART" id="SM01065">
    <property type="entry name" value="CBM_2"/>
    <property type="match status" value="3"/>
</dbReference>
<dbReference type="InterPro" id="IPR003385">
    <property type="entry name" value="Glyco_hydro_77"/>
</dbReference>
<dbReference type="Pfam" id="PF02446">
    <property type="entry name" value="Glyco_hydro_77"/>
    <property type="match status" value="1"/>
</dbReference>
<dbReference type="SUPFAM" id="SSF51445">
    <property type="entry name" value="(Trans)glycosidases"/>
    <property type="match status" value="1"/>
</dbReference>
<dbReference type="Proteomes" id="UP001470230">
    <property type="component" value="Unassembled WGS sequence"/>
</dbReference>
<evidence type="ECO:0000256" key="8">
    <source>
        <dbReference type="ARBA" id="ARBA00023277"/>
    </source>
</evidence>
<evidence type="ECO:0000256" key="2">
    <source>
        <dbReference type="ARBA" id="ARBA00004496"/>
    </source>
</evidence>
<dbReference type="InterPro" id="IPR002044">
    <property type="entry name" value="CBM20"/>
</dbReference>
<evidence type="ECO:0000256" key="4">
    <source>
        <dbReference type="ARBA" id="ARBA00012560"/>
    </source>
</evidence>
<reference evidence="12 13" key="1">
    <citation type="submission" date="2024-04" db="EMBL/GenBank/DDBJ databases">
        <title>Tritrichomonas musculus Genome.</title>
        <authorList>
            <person name="Alves-Ferreira E."/>
            <person name="Grigg M."/>
            <person name="Lorenzi H."/>
            <person name="Galac M."/>
        </authorList>
    </citation>
    <scope>NUCLEOTIDE SEQUENCE [LARGE SCALE GENOMIC DNA]</scope>
    <source>
        <strain evidence="12 13">EAF2021</strain>
    </source>
</reference>
<dbReference type="PROSITE" id="PS51166">
    <property type="entry name" value="CBM20"/>
    <property type="match status" value="3"/>
</dbReference>
<evidence type="ECO:0000313" key="13">
    <source>
        <dbReference type="Proteomes" id="UP001470230"/>
    </source>
</evidence>
<gene>
    <name evidence="12" type="ORF">M9Y10_009953</name>
</gene>
<dbReference type="Gene3D" id="2.60.40.10">
    <property type="entry name" value="Immunoglobulins"/>
    <property type="match status" value="3"/>
</dbReference>
<dbReference type="InterPro" id="IPR013784">
    <property type="entry name" value="Carb-bd-like_fold"/>
</dbReference>
<protein>
    <recommendedName>
        <fullName evidence="4">4-alpha-glucanotransferase</fullName>
        <ecNumber evidence="4">2.4.1.25</ecNumber>
    </recommendedName>
    <alternativeName>
        <fullName evidence="9">Amylomaltase</fullName>
    </alternativeName>
    <alternativeName>
        <fullName evidence="10">Disproportionating enzyme</fullName>
    </alternativeName>
</protein>
<name>A0ABR2IPU5_9EUKA</name>
<dbReference type="EC" id="2.4.1.25" evidence="4"/>
<dbReference type="PANTHER" id="PTHR32518:SF3">
    <property type="entry name" value="4-ALPHA-GLUCANOTRANSFERASE"/>
    <property type="match status" value="1"/>
</dbReference>
<dbReference type="CDD" id="cd05467">
    <property type="entry name" value="CBM20"/>
    <property type="match status" value="1"/>
</dbReference>
<dbReference type="InterPro" id="IPR013783">
    <property type="entry name" value="Ig-like_fold"/>
</dbReference>
<keyword evidence="7" id="KW-0808">Transferase</keyword>
<proteinExistence type="inferred from homology"/>
<evidence type="ECO:0000256" key="1">
    <source>
        <dbReference type="ARBA" id="ARBA00000439"/>
    </source>
</evidence>
<keyword evidence="8" id="KW-0119">Carbohydrate metabolism</keyword>
<comment type="catalytic activity">
    <reaction evidence="1">
        <text>Transfers a segment of a (1-&gt;4)-alpha-D-glucan to a new position in an acceptor, which may be glucose or a (1-&gt;4)-alpha-D-glucan.</text>
        <dbReference type="EC" id="2.4.1.25"/>
    </reaction>
</comment>